<reference evidence="1" key="1">
    <citation type="submission" date="2020-12" db="EMBL/GenBank/DDBJ databases">
        <title>Vagococcus allomyrinae sp. nov. and Enterococcus lavae sp. nov., isolated from the larvae of Allomyrina dichotoma.</title>
        <authorList>
            <person name="Lee S.D."/>
        </authorList>
    </citation>
    <scope>NUCLEOTIDE SEQUENCE</scope>
    <source>
        <strain evidence="1">BWB3-3</strain>
    </source>
</reference>
<organism evidence="1 2">
    <name type="scientific">Vagococcus allomyrinae</name>
    <dbReference type="NCBI Taxonomy" id="2794353"/>
    <lineage>
        <taxon>Bacteria</taxon>
        <taxon>Bacillati</taxon>
        <taxon>Bacillota</taxon>
        <taxon>Bacilli</taxon>
        <taxon>Lactobacillales</taxon>
        <taxon>Enterococcaceae</taxon>
        <taxon>Vagococcus</taxon>
    </lineage>
</organism>
<dbReference type="RefSeq" id="WP_209524314.1">
    <property type="nucleotide sequence ID" value="NZ_JAEEGA010000001.1"/>
</dbReference>
<gene>
    <name evidence="1" type="ORF">I6N95_00165</name>
</gene>
<evidence type="ECO:0000313" key="1">
    <source>
        <dbReference type="EMBL" id="MBP1039407.1"/>
    </source>
</evidence>
<sequence length="252" mass="28788">MGDQRVYLTGNYPTIEGSYGGDQEWFRDDVFSNGDLIRLGGCGLIAMADSLLYLAGQQELSQPLPSLVDSSKLTMSTYSLFVESLFFRYLQPWRNPLFKPANYQTVGNFVLGIQGWQLRRGFNRFFQHRQSRFYSVKGAGKLSQIIQQQLRRNRPVPLMIGPTSEMFPKGLRFLGRQSEVETHSVPFLGPEFPPRECEGGVTLMSAHWVTVTGYYQLEEREYLLIASWGKRYVLDLTAYLADKDWLSGVIVV</sequence>
<dbReference type="EMBL" id="JAEEGA010000001">
    <property type="protein sequence ID" value="MBP1039407.1"/>
    <property type="molecule type" value="Genomic_DNA"/>
</dbReference>
<keyword evidence="2" id="KW-1185">Reference proteome</keyword>
<protein>
    <submittedName>
        <fullName evidence="1">Uncharacterized protein</fullName>
    </submittedName>
</protein>
<comment type="caution">
    <text evidence="1">The sequence shown here is derived from an EMBL/GenBank/DDBJ whole genome shotgun (WGS) entry which is preliminary data.</text>
</comment>
<name>A0A940P7K9_9ENTE</name>
<evidence type="ECO:0000313" key="2">
    <source>
        <dbReference type="Proteomes" id="UP000674938"/>
    </source>
</evidence>
<proteinExistence type="predicted"/>
<dbReference type="AlphaFoldDB" id="A0A940P7K9"/>
<accession>A0A940P7K9</accession>
<dbReference type="Proteomes" id="UP000674938">
    <property type="component" value="Unassembled WGS sequence"/>
</dbReference>